<feature type="domain" description="DUF1707" evidence="3">
    <location>
        <begin position="9"/>
        <end position="61"/>
    </location>
</feature>
<evidence type="ECO:0000256" key="1">
    <source>
        <dbReference type="SAM" id="MobiDB-lite"/>
    </source>
</evidence>
<dbReference type="EMBL" id="BLKS01000001">
    <property type="protein sequence ID" value="GFG52749.1"/>
    <property type="molecule type" value="Genomic_DNA"/>
</dbReference>
<keyword evidence="2" id="KW-0812">Transmembrane</keyword>
<dbReference type="Proteomes" id="UP000465302">
    <property type="component" value="Unassembled WGS sequence"/>
</dbReference>
<dbReference type="OrthoDB" id="5145586at2"/>
<feature type="transmembrane region" description="Helical" evidence="2">
    <location>
        <begin position="113"/>
        <end position="134"/>
    </location>
</feature>
<feature type="domain" description="2TM" evidence="4">
    <location>
        <begin position="72"/>
        <end position="132"/>
    </location>
</feature>
<dbReference type="AlphaFoldDB" id="A0A2A7NG19"/>
<comment type="caution">
    <text evidence="6">The sequence shown here is derived from an EMBL/GenBank/DDBJ whole genome shotgun (WGS) entry which is preliminary data.</text>
</comment>
<keyword evidence="2" id="KW-1133">Transmembrane helix</keyword>
<dbReference type="EMBL" id="PDCP01000002">
    <property type="protein sequence ID" value="PEG42756.1"/>
    <property type="molecule type" value="Genomic_DNA"/>
</dbReference>
<gene>
    <name evidence="6" type="ORF">CQY20_01850</name>
    <name evidence="5" type="ORF">MAGR_41900</name>
</gene>
<dbReference type="Pfam" id="PF13239">
    <property type="entry name" value="2TM"/>
    <property type="match status" value="1"/>
</dbReference>
<keyword evidence="7" id="KW-1185">Reference proteome</keyword>
<keyword evidence="2" id="KW-0472">Membrane</keyword>
<evidence type="ECO:0000313" key="6">
    <source>
        <dbReference type="EMBL" id="PEG42756.1"/>
    </source>
</evidence>
<dbReference type="InterPro" id="IPR012551">
    <property type="entry name" value="DUF1707_SHOCT-like"/>
</dbReference>
<evidence type="ECO:0000313" key="5">
    <source>
        <dbReference type="EMBL" id="GFG52749.1"/>
    </source>
</evidence>
<sequence length="179" mass="19196">MTTAAAQPIRAGDRDRETTAYELGLALAQGYLAMDEYEKRLQAAFVANTTAELRQLVADLPVAELRRNDPQRRAARRAAARRSVQIHLAGYLAMVAIVLTVWLAVGLTAGSWYFWPIWPILGAGIGLVAHALPIRYGAGCAPVKARSALPGSRSASTPAGPAGPAWPAYSCGGDRRSWR</sequence>
<dbReference type="PANTHER" id="PTHR40763">
    <property type="entry name" value="MEMBRANE PROTEIN-RELATED"/>
    <property type="match status" value="1"/>
</dbReference>
<evidence type="ECO:0000256" key="2">
    <source>
        <dbReference type="SAM" id="Phobius"/>
    </source>
</evidence>
<evidence type="ECO:0000259" key="3">
    <source>
        <dbReference type="Pfam" id="PF08044"/>
    </source>
</evidence>
<dbReference type="InterPro" id="IPR025698">
    <property type="entry name" value="2TM_dom"/>
</dbReference>
<organism evidence="6 7">
    <name type="scientific">Mycolicibacterium agri</name>
    <name type="common">Mycobacterium agri</name>
    <dbReference type="NCBI Taxonomy" id="36811"/>
    <lineage>
        <taxon>Bacteria</taxon>
        <taxon>Bacillati</taxon>
        <taxon>Actinomycetota</taxon>
        <taxon>Actinomycetes</taxon>
        <taxon>Mycobacteriales</taxon>
        <taxon>Mycobacteriaceae</taxon>
        <taxon>Mycolicibacterium</taxon>
    </lineage>
</organism>
<accession>A0A2A7NG19</accession>
<evidence type="ECO:0000313" key="8">
    <source>
        <dbReference type="Proteomes" id="UP000465302"/>
    </source>
</evidence>
<protein>
    <submittedName>
        <fullName evidence="6">Uncharacterized protein</fullName>
    </submittedName>
</protein>
<evidence type="ECO:0000259" key="4">
    <source>
        <dbReference type="Pfam" id="PF13239"/>
    </source>
</evidence>
<proteinExistence type="predicted"/>
<reference evidence="5 8" key="2">
    <citation type="journal article" date="2019" name="Emerg. Microbes Infect.">
        <title>Comprehensive subspecies identification of 175 nontuberculous mycobacteria species based on 7547 genomic profiles.</title>
        <authorList>
            <person name="Matsumoto Y."/>
            <person name="Kinjo T."/>
            <person name="Motooka D."/>
            <person name="Nabeya D."/>
            <person name="Jung N."/>
            <person name="Uechi K."/>
            <person name="Horii T."/>
            <person name="Iida T."/>
            <person name="Fujita J."/>
            <person name="Nakamura S."/>
        </authorList>
    </citation>
    <scope>NUCLEOTIDE SEQUENCE [LARGE SCALE GENOMIC DNA]</scope>
    <source>
        <strain evidence="5 8">JCM 6377</strain>
    </source>
</reference>
<reference evidence="6 7" key="1">
    <citation type="submission" date="2017-10" db="EMBL/GenBank/DDBJ databases">
        <title>The new phylogeny of genus Mycobacterium.</title>
        <authorList>
            <person name="Tortoli E."/>
            <person name="Trovato A."/>
            <person name="Cirillo D.M."/>
        </authorList>
    </citation>
    <scope>NUCLEOTIDE SEQUENCE [LARGE SCALE GENOMIC DNA]</scope>
    <source>
        <strain evidence="6 7">CCUG37673</strain>
    </source>
</reference>
<dbReference type="Pfam" id="PF08044">
    <property type="entry name" value="DUF1707"/>
    <property type="match status" value="1"/>
</dbReference>
<feature type="compositionally biased region" description="Low complexity" evidence="1">
    <location>
        <begin position="151"/>
        <end position="168"/>
    </location>
</feature>
<reference evidence="5" key="3">
    <citation type="submission" date="2020-02" db="EMBL/GenBank/DDBJ databases">
        <authorList>
            <person name="Matsumoto Y."/>
            <person name="Motooka D."/>
            <person name="Nakamura S."/>
        </authorList>
    </citation>
    <scope>NUCLEOTIDE SEQUENCE</scope>
    <source>
        <strain evidence="5">JCM 6377</strain>
    </source>
</reference>
<feature type="transmembrane region" description="Helical" evidence="2">
    <location>
        <begin position="86"/>
        <end position="107"/>
    </location>
</feature>
<feature type="region of interest" description="Disordered" evidence="1">
    <location>
        <begin position="151"/>
        <end position="179"/>
    </location>
</feature>
<evidence type="ECO:0000313" key="7">
    <source>
        <dbReference type="Proteomes" id="UP000220914"/>
    </source>
</evidence>
<dbReference type="PANTHER" id="PTHR40763:SF4">
    <property type="entry name" value="DUF1707 DOMAIN-CONTAINING PROTEIN"/>
    <property type="match status" value="1"/>
</dbReference>
<dbReference type="Proteomes" id="UP000220914">
    <property type="component" value="Unassembled WGS sequence"/>
</dbReference>
<name>A0A2A7NG19_MYCAG</name>